<organism evidence="1 2">
    <name type="scientific">Novacetimonas pomaceti</name>
    <dbReference type="NCBI Taxonomy" id="2021998"/>
    <lineage>
        <taxon>Bacteria</taxon>
        <taxon>Pseudomonadati</taxon>
        <taxon>Pseudomonadota</taxon>
        <taxon>Alphaproteobacteria</taxon>
        <taxon>Acetobacterales</taxon>
        <taxon>Acetobacteraceae</taxon>
        <taxon>Novacetimonas</taxon>
    </lineage>
</organism>
<dbReference type="EMBL" id="NOXG01000001">
    <property type="protein sequence ID" value="PYD77072.1"/>
    <property type="molecule type" value="Genomic_DNA"/>
</dbReference>
<dbReference type="Proteomes" id="UP000247609">
    <property type="component" value="Unassembled WGS sequence"/>
</dbReference>
<accession>A0A318QID8</accession>
<comment type="caution">
    <text evidence="1">The sequence shown here is derived from an EMBL/GenBank/DDBJ whole genome shotgun (WGS) entry which is preliminary data.</text>
</comment>
<gene>
    <name evidence="1" type="ORF">CFR71_01705</name>
</gene>
<dbReference type="AlphaFoldDB" id="A0A318QID8"/>
<reference evidence="1 2" key="1">
    <citation type="submission" date="2017-07" db="EMBL/GenBank/DDBJ databases">
        <title>A draft genome sequence of Komagataeibacter sp. T5K1.</title>
        <authorList>
            <person name="Skraban J."/>
            <person name="Cleenwerck I."/>
            <person name="Vandamme P."/>
            <person name="Trcek J."/>
        </authorList>
    </citation>
    <scope>NUCLEOTIDE SEQUENCE [LARGE SCALE GENOMIC DNA]</scope>
    <source>
        <strain evidence="1 2">T5K1</strain>
    </source>
</reference>
<proteinExistence type="predicted"/>
<name>A0A318QID8_9PROT</name>
<evidence type="ECO:0000313" key="2">
    <source>
        <dbReference type="Proteomes" id="UP000247609"/>
    </source>
</evidence>
<sequence>MFRRDVLACLPSAMAPPLPAPACGSVAAETGQDSAIGVSRHIPDIRAHTCLFRWHTKCKNRMIGSLRTGRDRPIPTLIPKRTANCHACAPYVIHPHTPS</sequence>
<protein>
    <submittedName>
        <fullName evidence="1">Uncharacterized protein</fullName>
    </submittedName>
</protein>
<evidence type="ECO:0000313" key="1">
    <source>
        <dbReference type="EMBL" id="PYD77072.1"/>
    </source>
</evidence>